<gene>
    <name evidence="1" type="ORF">JOC74_003168</name>
</gene>
<dbReference type="Pfam" id="PF14091">
    <property type="entry name" value="DUF4269"/>
    <property type="match status" value="1"/>
</dbReference>
<organism evidence="1 2">
    <name type="scientific">Bacillus capparidis</name>
    <dbReference type="NCBI Taxonomy" id="1840411"/>
    <lineage>
        <taxon>Bacteria</taxon>
        <taxon>Bacillati</taxon>
        <taxon>Bacillota</taxon>
        <taxon>Bacilli</taxon>
        <taxon>Bacillales</taxon>
        <taxon>Bacillaceae</taxon>
        <taxon>Bacillus</taxon>
    </lineage>
</organism>
<proteinExistence type="predicted"/>
<comment type="caution">
    <text evidence="1">The sequence shown here is derived from an EMBL/GenBank/DDBJ whole genome shotgun (WGS) entry which is preliminary data.</text>
</comment>
<keyword evidence="2" id="KW-1185">Reference proteome</keyword>
<evidence type="ECO:0000313" key="1">
    <source>
        <dbReference type="EMBL" id="MBP1082665.1"/>
    </source>
</evidence>
<reference evidence="1 2" key="1">
    <citation type="submission" date="2021-01" db="EMBL/GenBank/DDBJ databases">
        <title>Genomic Encyclopedia of Type Strains, Phase IV (KMG-IV): sequencing the most valuable type-strain genomes for metagenomic binning, comparative biology and taxonomic classification.</title>
        <authorList>
            <person name="Goeker M."/>
        </authorList>
    </citation>
    <scope>NUCLEOTIDE SEQUENCE [LARGE SCALE GENOMIC DNA]</scope>
    <source>
        <strain evidence="1 2">DSM 103394</strain>
    </source>
</reference>
<dbReference type="InterPro" id="IPR025365">
    <property type="entry name" value="DUF4269"/>
</dbReference>
<sequence>MPIGIDIEGSDLDIIMEVNDFNRFENRVITLFGDRENFKLKRVVIRNIPVIKANFLLEGFEFELFGQPQPSNRQYAYLHMIIENAIMEKCPSIREKVINLKKQGFKTEPAFCTVLRLDGDPYEKLIEYGKANGMID</sequence>
<evidence type="ECO:0008006" key="3">
    <source>
        <dbReference type="Google" id="ProtNLM"/>
    </source>
</evidence>
<dbReference type="EMBL" id="JAFDST010000003">
    <property type="protein sequence ID" value="MBP1082665.1"/>
    <property type="molecule type" value="Genomic_DNA"/>
</dbReference>
<protein>
    <recommendedName>
        <fullName evidence="3">DUF4269 domain-containing protein</fullName>
    </recommendedName>
</protein>
<evidence type="ECO:0000313" key="2">
    <source>
        <dbReference type="Proteomes" id="UP000674416"/>
    </source>
</evidence>
<accession>A0ABS4CZ72</accession>
<name>A0ABS4CZ72_9BACI</name>
<dbReference type="Proteomes" id="UP000674416">
    <property type="component" value="Unassembled WGS sequence"/>
</dbReference>